<dbReference type="PRINTS" id="PR00149">
    <property type="entry name" value="FUMRATELYASE"/>
</dbReference>
<dbReference type="PANTHER" id="PTHR42696">
    <property type="entry name" value="ASPARTATE AMMONIA-LYASE"/>
    <property type="match status" value="1"/>
</dbReference>
<dbReference type="InterPro" id="IPR008948">
    <property type="entry name" value="L-Aspartase-like"/>
</dbReference>
<dbReference type="Gene3D" id="1.10.275.10">
    <property type="entry name" value="Fumarase/aspartase (N-terminal domain)"/>
    <property type="match status" value="1"/>
</dbReference>
<accession>A0ABX7WS51</accession>
<dbReference type="Pfam" id="PF00027">
    <property type="entry name" value="cNMP_binding"/>
    <property type="match status" value="1"/>
</dbReference>
<keyword evidence="1 3" id="KW-0456">Lyase</keyword>
<dbReference type="PRINTS" id="PR00145">
    <property type="entry name" value="ARGSUCLYASE"/>
</dbReference>
<dbReference type="PANTHER" id="PTHR42696:SF2">
    <property type="entry name" value="ASPARTATE AMMONIA-LYASE"/>
    <property type="match status" value="1"/>
</dbReference>
<dbReference type="InterPro" id="IPR020557">
    <property type="entry name" value="Fumarate_lyase_CS"/>
</dbReference>
<dbReference type="SUPFAM" id="SSF51206">
    <property type="entry name" value="cAMP-binding domain-like"/>
    <property type="match status" value="1"/>
</dbReference>
<dbReference type="PROSITE" id="PS50042">
    <property type="entry name" value="CNMP_BINDING_3"/>
    <property type="match status" value="1"/>
</dbReference>
<organism evidence="3 4">
    <name type="scientific">Thiothrix litoralis</name>
    <dbReference type="NCBI Taxonomy" id="2891210"/>
    <lineage>
        <taxon>Bacteria</taxon>
        <taxon>Pseudomonadati</taxon>
        <taxon>Pseudomonadota</taxon>
        <taxon>Gammaproteobacteria</taxon>
        <taxon>Thiotrichales</taxon>
        <taxon>Thiotrichaceae</taxon>
        <taxon>Thiothrix</taxon>
    </lineage>
</organism>
<protein>
    <submittedName>
        <fullName evidence="3">Aspartate ammonia-lyase</fullName>
        <ecNumber evidence="3">4.3.1.1</ecNumber>
    </submittedName>
</protein>
<proteinExistence type="predicted"/>
<dbReference type="InterPro" id="IPR000595">
    <property type="entry name" value="cNMP-bd_dom"/>
</dbReference>
<dbReference type="InterPro" id="IPR022761">
    <property type="entry name" value="Fumarate_lyase_N"/>
</dbReference>
<evidence type="ECO:0000256" key="1">
    <source>
        <dbReference type="ARBA" id="ARBA00023239"/>
    </source>
</evidence>
<dbReference type="Gene3D" id="1.10.40.30">
    <property type="entry name" value="Fumarase/aspartase (C-terminal domain)"/>
    <property type="match status" value="1"/>
</dbReference>
<dbReference type="Pfam" id="PF10415">
    <property type="entry name" value="FumaraseC_C"/>
    <property type="match status" value="1"/>
</dbReference>
<evidence type="ECO:0000259" key="2">
    <source>
        <dbReference type="PROSITE" id="PS50042"/>
    </source>
</evidence>
<dbReference type="PROSITE" id="PS00163">
    <property type="entry name" value="FUMARATE_LYASES"/>
    <property type="match status" value="1"/>
</dbReference>
<sequence>MLMTFKTVFPELSDAEAEKLQAIASLKILREGDVAVPQEYDMEEGRPRRTLFIVRRGEIEIFRARNGFLEHVASRYENEILGEEMLLEPEKVHHVSCRTIVESEVLVIRRIDIEALLQAEPDMARKIYRQLAMNAYQRMEGEDLIRSHTETDSLGDIEVPNHAYYGSQTERALRNFKITGLPISHFPVLLKSLALIKKAAARANADADNLLRKPNPTLDLTVGDAIIRACDEIIAGNQFLHSQFKVDVIQGGAGTSTNMNANEVIAKRARELLGYPRHYTAEKIVDPNDDVNMSQSTNDVYPTALRLTLALTYTDLTAAMETLIQAFYAKSEEFSHILKMGRTQLQDAVPMTLGQEFRAFGVTLEEDIDKLDRNAPLLGEVNLGGTAIGTGALASPEYPARVIAELNKLLHTDMKATHIELRQAADLVEATWDTGAFVLFSGIVKRVAVKLSKICNDLRLLNSGPLAGFGDIRLPHVQPGSSIMPGKVNPVIPEVVNQVAFQVIGNDLTVTIASEGGQLQLNAFEPIIAFNMFQSIEMMTRAMKTLAEHVGGITVTEKDRERLRLRVEQSPGLATFLIPRIGYKAAAAIVKEVISSGQTVKEVVLAQGIMDAAEWESFMHADNLTKPYRPKR</sequence>
<gene>
    <name evidence="3" type="ORF">J9253_00705</name>
</gene>
<evidence type="ECO:0000313" key="3">
    <source>
        <dbReference type="EMBL" id="QTR46519.1"/>
    </source>
</evidence>
<dbReference type="NCBIfam" id="NF008909">
    <property type="entry name" value="PRK12273.1"/>
    <property type="match status" value="1"/>
</dbReference>
<dbReference type="Gene3D" id="1.20.200.10">
    <property type="entry name" value="Fumarase/aspartase (Central domain)"/>
    <property type="match status" value="1"/>
</dbReference>
<dbReference type="EC" id="4.3.1.1" evidence="3"/>
<name>A0ABX7WS51_9GAMM</name>
<dbReference type="CDD" id="cd00038">
    <property type="entry name" value="CAP_ED"/>
    <property type="match status" value="1"/>
</dbReference>
<dbReference type="Pfam" id="PF00206">
    <property type="entry name" value="Lyase_1"/>
    <property type="match status" value="1"/>
</dbReference>
<reference evidence="3 4" key="1">
    <citation type="submission" date="2021-04" db="EMBL/GenBank/DDBJ databases">
        <title>Genomics, taxonomy and metabolism of representatives of sulfur bacteria of the genus Thiothrix: Thiothrix fructosivorans QT, Thiothrix unzii A1T and three new species, Thiothrix subterranea sp. nov., Thiothrix litoralis sp. nov. and 'Candidatus Thiothrix anitrata' sp. nov.</title>
        <authorList>
            <person name="Ravin N.V."/>
            <person name="Smolyakov D."/>
            <person name="Rudenko T.S."/>
            <person name="Mardanov A.V."/>
            <person name="Beletsky A.V."/>
            <person name="Markov N.D."/>
            <person name="Fomenkov A.I."/>
            <person name="Roberts R.J."/>
            <person name="Karnachuk O.V."/>
            <person name="Novikov A."/>
            <person name="Grabovich M.Y."/>
        </authorList>
    </citation>
    <scope>NUCLEOTIDE SEQUENCE [LARGE SCALE GENOMIC DNA]</scope>
    <source>
        <strain evidence="3 4">AS</strain>
    </source>
</reference>
<dbReference type="EMBL" id="CP072801">
    <property type="protein sequence ID" value="QTR46519.1"/>
    <property type="molecule type" value="Genomic_DNA"/>
</dbReference>
<feature type="domain" description="Cyclic nucleotide-binding" evidence="2">
    <location>
        <begin position="8"/>
        <end position="134"/>
    </location>
</feature>
<dbReference type="InterPro" id="IPR014710">
    <property type="entry name" value="RmlC-like_jellyroll"/>
</dbReference>
<dbReference type="GO" id="GO:0008797">
    <property type="term" value="F:aspartate ammonia-lyase activity"/>
    <property type="evidence" value="ECO:0007669"/>
    <property type="project" value="UniProtKB-EC"/>
</dbReference>
<evidence type="ECO:0000313" key="4">
    <source>
        <dbReference type="Proteomes" id="UP000672039"/>
    </source>
</evidence>
<dbReference type="Proteomes" id="UP000672039">
    <property type="component" value="Chromosome"/>
</dbReference>
<dbReference type="InterPro" id="IPR000362">
    <property type="entry name" value="Fumarate_lyase_fam"/>
</dbReference>
<keyword evidence="4" id="KW-1185">Reference proteome</keyword>
<dbReference type="CDD" id="cd01357">
    <property type="entry name" value="Aspartase"/>
    <property type="match status" value="1"/>
</dbReference>
<dbReference type="InterPro" id="IPR024083">
    <property type="entry name" value="Fumarase/histidase_N"/>
</dbReference>
<dbReference type="InterPro" id="IPR051546">
    <property type="entry name" value="Aspartate_Ammonia-Lyase"/>
</dbReference>
<dbReference type="InterPro" id="IPR018490">
    <property type="entry name" value="cNMP-bd_dom_sf"/>
</dbReference>
<dbReference type="InterPro" id="IPR018951">
    <property type="entry name" value="Fumarase_C_C"/>
</dbReference>
<dbReference type="Gene3D" id="2.60.120.10">
    <property type="entry name" value="Jelly Rolls"/>
    <property type="match status" value="1"/>
</dbReference>
<dbReference type="SUPFAM" id="SSF48557">
    <property type="entry name" value="L-aspartase-like"/>
    <property type="match status" value="1"/>
</dbReference>